<reference evidence="2 3" key="1">
    <citation type="submission" date="2016-03" db="EMBL/GenBank/DDBJ databases">
        <title>Choanephora cucurbitarum.</title>
        <authorList>
            <person name="Min B."/>
            <person name="Park H."/>
            <person name="Park J.-H."/>
            <person name="Shin H.-D."/>
            <person name="Choi I.-G."/>
        </authorList>
    </citation>
    <scope>NUCLEOTIDE SEQUENCE [LARGE SCALE GENOMIC DNA]</scope>
    <source>
        <strain evidence="2 3">KUS-F28377</strain>
    </source>
</reference>
<keyword evidence="3" id="KW-1185">Reference proteome</keyword>
<dbReference type="Proteomes" id="UP000093000">
    <property type="component" value="Unassembled WGS sequence"/>
</dbReference>
<evidence type="ECO:0000313" key="2">
    <source>
        <dbReference type="EMBL" id="OBZ80561.1"/>
    </source>
</evidence>
<sequence length="122" mass="14314">MICKVEKHRRKPQGEKAEETKRQREQRRRRKQKRREVKTPGKRQEFLQPNGRRDQSETKDQPCEQPSLPWGKSVNGCAAEASPHRHVLFGTSRNFSEWWVLHSGGGSISRFPTRCHGEISWP</sequence>
<feature type="compositionally biased region" description="Basic residues" evidence="1">
    <location>
        <begin position="1"/>
        <end position="11"/>
    </location>
</feature>
<gene>
    <name evidence="2" type="ORF">A0J61_11390</name>
</gene>
<name>A0A1C7MUM2_9FUNG</name>
<feature type="compositionally biased region" description="Basic and acidic residues" evidence="1">
    <location>
        <begin position="37"/>
        <end position="62"/>
    </location>
</feature>
<feature type="region of interest" description="Disordered" evidence="1">
    <location>
        <begin position="1"/>
        <end position="72"/>
    </location>
</feature>
<evidence type="ECO:0000313" key="3">
    <source>
        <dbReference type="Proteomes" id="UP000093000"/>
    </source>
</evidence>
<proteinExistence type="predicted"/>
<protein>
    <submittedName>
        <fullName evidence="2">Uncharacterized protein</fullName>
    </submittedName>
</protein>
<dbReference type="InParanoid" id="A0A1C7MUM2"/>
<feature type="compositionally biased region" description="Basic and acidic residues" evidence="1">
    <location>
        <begin position="12"/>
        <end position="23"/>
    </location>
</feature>
<dbReference type="EMBL" id="LUGH01001980">
    <property type="protein sequence ID" value="OBZ80561.1"/>
    <property type="molecule type" value="Genomic_DNA"/>
</dbReference>
<evidence type="ECO:0000256" key="1">
    <source>
        <dbReference type="SAM" id="MobiDB-lite"/>
    </source>
</evidence>
<comment type="caution">
    <text evidence="2">The sequence shown here is derived from an EMBL/GenBank/DDBJ whole genome shotgun (WGS) entry which is preliminary data.</text>
</comment>
<accession>A0A1C7MUM2</accession>
<feature type="compositionally biased region" description="Basic residues" evidence="1">
    <location>
        <begin position="24"/>
        <end position="36"/>
    </location>
</feature>
<dbReference type="AlphaFoldDB" id="A0A1C7MUM2"/>
<organism evidence="2 3">
    <name type="scientific">Choanephora cucurbitarum</name>
    <dbReference type="NCBI Taxonomy" id="101091"/>
    <lineage>
        <taxon>Eukaryota</taxon>
        <taxon>Fungi</taxon>
        <taxon>Fungi incertae sedis</taxon>
        <taxon>Mucoromycota</taxon>
        <taxon>Mucoromycotina</taxon>
        <taxon>Mucoromycetes</taxon>
        <taxon>Mucorales</taxon>
        <taxon>Mucorineae</taxon>
        <taxon>Choanephoraceae</taxon>
        <taxon>Choanephoroideae</taxon>
        <taxon>Choanephora</taxon>
    </lineage>
</organism>